<feature type="compositionally biased region" description="Gly residues" evidence="2">
    <location>
        <begin position="1"/>
        <end position="11"/>
    </location>
</feature>
<evidence type="ECO:0000313" key="4">
    <source>
        <dbReference type="EMBL" id="KAK4750206.1"/>
    </source>
</evidence>
<protein>
    <recommendedName>
        <fullName evidence="3">Putative zinc-finger domain-containing protein</fullName>
    </recommendedName>
</protein>
<accession>A0AAN7JMR6</accession>
<comment type="caution">
    <text evidence="4">The sequence shown here is derived from an EMBL/GenBank/DDBJ whole genome shotgun (WGS) entry which is preliminary data.</text>
</comment>
<evidence type="ECO:0000313" key="5">
    <source>
        <dbReference type="Proteomes" id="UP001345219"/>
    </source>
</evidence>
<dbReference type="PANTHER" id="PTHR21563:SF3">
    <property type="entry name" value="ZINC FINGER C3H1 DOMAIN-CONTAINING PROTEIN"/>
    <property type="match status" value="1"/>
</dbReference>
<keyword evidence="1" id="KW-0175">Coiled coil</keyword>
<reference evidence="4 5" key="1">
    <citation type="journal article" date="2023" name="Hortic Res">
        <title>Pangenome of water caltrop reveals structural variations and asymmetric subgenome divergence after allopolyploidization.</title>
        <authorList>
            <person name="Zhang X."/>
            <person name="Chen Y."/>
            <person name="Wang L."/>
            <person name="Yuan Y."/>
            <person name="Fang M."/>
            <person name="Shi L."/>
            <person name="Lu R."/>
            <person name="Comes H.P."/>
            <person name="Ma Y."/>
            <person name="Chen Y."/>
            <person name="Huang G."/>
            <person name="Zhou Y."/>
            <person name="Zheng Z."/>
            <person name="Qiu Y."/>
        </authorList>
    </citation>
    <scope>NUCLEOTIDE SEQUENCE [LARGE SCALE GENOMIC DNA]</scope>
    <source>
        <tissue evidence="4">Roots</tissue>
    </source>
</reference>
<proteinExistence type="predicted"/>
<feature type="compositionally biased region" description="Low complexity" evidence="2">
    <location>
        <begin position="128"/>
        <end position="140"/>
    </location>
</feature>
<dbReference type="EMBL" id="JAXIOK010000018">
    <property type="protein sequence ID" value="KAK4750206.1"/>
    <property type="molecule type" value="Genomic_DNA"/>
</dbReference>
<feature type="compositionally biased region" description="Polar residues" evidence="2">
    <location>
        <begin position="346"/>
        <end position="369"/>
    </location>
</feature>
<dbReference type="Proteomes" id="UP001345219">
    <property type="component" value="Chromosome 21"/>
</dbReference>
<feature type="region of interest" description="Disordered" evidence="2">
    <location>
        <begin position="118"/>
        <end position="142"/>
    </location>
</feature>
<dbReference type="InterPro" id="IPR039278">
    <property type="entry name" value="Red1"/>
</dbReference>
<gene>
    <name evidence="4" type="ORF">SAY87_027655</name>
</gene>
<feature type="coiled-coil region" evidence="1">
    <location>
        <begin position="244"/>
        <end position="274"/>
    </location>
</feature>
<feature type="region of interest" description="Disordered" evidence="2">
    <location>
        <begin position="410"/>
        <end position="493"/>
    </location>
</feature>
<feature type="compositionally biased region" description="Basic and acidic residues" evidence="2">
    <location>
        <begin position="469"/>
        <end position="481"/>
    </location>
</feature>
<evidence type="ECO:0000259" key="3">
    <source>
        <dbReference type="Pfam" id="PF10650"/>
    </source>
</evidence>
<dbReference type="Pfam" id="PF10650">
    <property type="entry name" value="zf-C3H1"/>
    <property type="match status" value="1"/>
</dbReference>
<feature type="domain" description="Putative zinc-finger" evidence="3">
    <location>
        <begin position="538"/>
        <end position="558"/>
    </location>
</feature>
<name>A0AAN7JMR6_9MYRT</name>
<evidence type="ECO:0000256" key="2">
    <source>
        <dbReference type="SAM" id="MobiDB-lite"/>
    </source>
</evidence>
<feature type="region of interest" description="Disordered" evidence="2">
    <location>
        <begin position="338"/>
        <end position="381"/>
    </location>
</feature>
<dbReference type="AlphaFoldDB" id="A0AAN7JMR6"/>
<dbReference type="InterPro" id="IPR019607">
    <property type="entry name" value="Putative_zinc-finger_domain"/>
</dbReference>
<sequence length="1153" mass="128248">MGGAVMVGGHGTNSRDNINKRMEGQDAGYGLGPKQLELQDLRHQISLRESELKLKTAQLNKPSAAGSFLYSEALNSTQDSIPRLVPDIADASQLRPGEPPSKRLKLAASRYSGQSIEQWRPAARSARSLSPPKSLTLGSSKKSKVDNFKKSTYADVIESSITRCKRQDGESVMMASQNLHENNQHGTTNGGDCGSDPALVLNHNTMPDVMTPNAFTNNVGAPLTGSLWSSLDNANASMHGNGEIQKLIEIEEALDKELEDAQEHRRKCEIEERNALKAYRKAQRALLEANARCAFLYRQRELYSSHLQTCIMDDSSLLGCSSGHDYFGNQIKFSNGTAENTDLIPSPSQQMQAEDDQFNQPVPASNMQHINGPELDPYQPIKGQNLCPEACSEPDGSISEPLQCRDNKLFPEESSSDRQTTSADEDVDKLPDSTQPKHGTYRDSGNIKQGVIVDDTPVLDMKNNSLDQSDSRDFKEKRSTLNEDDTNTNTNSDVSIDSGGIKWMTLISSSLDKITMDLCEGESSCYPSDVAIDPFWPICMFDLRGKCNNDECPWQHVKVHCIDKMSQDVYGNSDRADCQVALASNRQCCSDKADHLKSQTPKYLVGLDILKADVHLYDSVVAQRSDLEQTSGCIGQLLESALRTFNQEVEKFDARRKALSMLSRGLKASPTSVVLWIAYLVIYYSKTKPVEKDDMYDFAVKHYQGSYEIWLMKLPDAIVHQFECDKGVLTIEWPPAHLTDVGRGKVTALLEFAVDDFQSCIGNELNKHVKLAQDFAVNHIRCKMALDGLPKSRELLDRYAKMYPTCLDLALMSARVENQDCKVGKLIDLAKELMERWFSSIWKLKYPDFDVYHIETTNLWDDSSRPAPVSSLGFSATAMSNMDLVYGLLNLSLHYLMQRQHKDSQKAIGCALKVANRENYACCVREHATFMLIYDNLLKDSIHIGRVVNLINGYLNDSRASHVMEPLSRKFMEDVDKPKVQQLIKNILCPLLTNSFLVNSVLDSLFGPCLLPQKLGKVKDLVDFVEVILDICPCNYHLAISLCKRIMGKNLDCQDATVSASASVSFWAGSVLVSTLSHAVPIAPEYVWVEAAGLLGRIAGFAAISEGFYKKVLSVYPFSFNLWKSYYHSANSSGHGKPVLEAAKEKGIDLVQI</sequence>
<feature type="region of interest" description="Disordered" evidence="2">
    <location>
        <begin position="1"/>
        <end position="25"/>
    </location>
</feature>
<dbReference type="PANTHER" id="PTHR21563">
    <property type="entry name" value="ZINC FINGER C3H1 DOMAIN-CONTAINING PROTEIN"/>
    <property type="match status" value="1"/>
</dbReference>
<dbReference type="GO" id="GO:0005634">
    <property type="term" value="C:nucleus"/>
    <property type="evidence" value="ECO:0007669"/>
    <property type="project" value="TreeGrafter"/>
</dbReference>
<organism evidence="4 5">
    <name type="scientific">Trapa incisa</name>
    <dbReference type="NCBI Taxonomy" id="236973"/>
    <lineage>
        <taxon>Eukaryota</taxon>
        <taxon>Viridiplantae</taxon>
        <taxon>Streptophyta</taxon>
        <taxon>Embryophyta</taxon>
        <taxon>Tracheophyta</taxon>
        <taxon>Spermatophyta</taxon>
        <taxon>Magnoliopsida</taxon>
        <taxon>eudicotyledons</taxon>
        <taxon>Gunneridae</taxon>
        <taxon>Pentapetalae</taxon>
        <taxon>rosids</taxon>
        <taxon>malvids</taxon>
        <taxon>Myrtales</taxon>
        <taxon>Lythraceae</taxon>
        <taxon>Trapa</taxon>
    </lineage>
</organism>
<dbReference type="GO" id="GO:0000178">
    <property type="term" value="C:exosome (RNase complex)"/>
    <property type="evidence" value="ECO:0007669"/>
    <property type="project" value="TreeGrafter"/>
</dbReference>
<evidence type="ECO:0000256" key="1">
    <source>
        <dbReference type="SAM" id="Coils"/>
    </source>
</evidence>
<keyword evidence="5" id="KW-1185">Reference proteome</keyword>